<gene>
    <name evidence="1" type="ORF">FC36_GL000693</name>
</gene>
<dbReference type="AlphaFoldDB" id="A0A0R1TVF5"/>
<dbReference type="RefSeq" id="WP_023860153.1">
    <property type="nucleotide sequence ID" value="NZ_AZFH01000001.1"/>
</dbReference>
<organism evidence="1 2">
    <name type="scientific">Ligilactobacillus equi DSM 15833 = JCM 10991</name>
    <dbReference type="NCBI Taxonomy" id="1423740"/>
    <lineage>
        <taxon>Bacteria</taxon>
        <taxon>Bacillati</taxon>
        <taxon>Bacillota</taxon>
        <taxon>Bacilli</taxon>
        <taxon>Lactobacillales</taxon>
        <taxon>Lactobacillaceae</taxon>
        <taxon>Ligilactobacillus</taxon>
    </lineage>
</organism>
<reference evidence="1 2" key="1">
    <citation type="journal article" date="2015" name="Genome Announc.">
        <title>Expanding the biotechnology potential of lactobacilli through comparative genomics of 213 strains and associated genera.</title>
        <authorList>
            <person name="Sun Z."/>
            <person name="Harris H.M."/>
            <person name="McCann A."/>
            <person name="Guo C."/>
            <person name="Argimon S."/>
            <person name="Zhang W."/>
            <person name="Yang X."/>
            <person name="Jeffery I.B."/>
            <person name="Cooney J.C."/>
            <person name="Kagawa T.F."/>
            <person name="Liu W."/>
            <person name="Song Y."/>
            <person name="Salvetti E."/>
            <person name="Wrobel A."/>
            <person name="Rasinkangas P."/>
            <person name="Parkhill J."/>
            <person name="Rea M.C."/>
            <person name="O'Sullivan O."/>
            <person name="Ritari J."/>
            <person name="Douillard F.P."/>
            <person name="Paul Ross R."/>
            <person name="Yang R."/>
            <person name="Briner A.E."/>
            <person name="Felis G.E."/>
            <person name="de Vos W.M."/>
            <person name="Barrangou R."/>
            <person name="Klaenhammer T.R."/>
            <person name="Caufield P.W."/>
            <person name="Cui Y."/>
            <person name="Zhang H."/>
            <person name="O'Toole P.W."/>
        </authorList>
    </citation>
    <scope>NUCLEOTIDE SEQUENCE [LARGE SCALE GENOMIC DNA]</scope>
    <source>
        <strain evidence="1 2">DSM 15833</strain>
    </source>
</reference>
<dbReference type="EMBL" id="AZFH01000001">
    <property type="protein sequence ID" value="KRL85321.1"/>
    <property type="molecule type" value="Genomic_DNA"/>
</dbReference>
<dbReference type="InterPro" id="IPR032254">
    <property type="entry name" value="DUF4828"/>
</dbReference>
<evidence type="ECO:0000313" key="1">
    <source>
        <dbReference type="EMBL" id="KRL85321.1"/>
    </source>
</evidence>
<evidence type="ECO:0008006" key="3">
    <source>
        <dbReference type="Google" id="ProtNLM"/>
    </source>
</evidence>
<name>A0A0R1TVF5_9LACO</name>
<dbReference type="OrthoDB" id="2246468at2"/>
<comment type="caution">
    <text evidence="1">The sequence shown here is derived from an EMBL/GenBank/DDBJ whole genome shotgun (WGS) entry which is preliminary data.</text>
</comment>
<dbReference type="PATRIC" id="fig|1423740.3.peg.740"/>
<protein>
    <recommendedName>
        <fullName evidence="3">DUF4828 domain-containing protein</fullName>
    </recommendedName>
</protein>
<proteinExistence type="predicted"/>
<accession>A0A0R1TVF5</accession>
<dbReference type="Pfam" id="PF16110">
    <property type="entry name" value="DUF4828"/>
    <property type="match status" value="1"/>
</dbReference>
<evidence type="ECO:0000313" key="2">
    <source>
        <dbReference type="Proteomes" id="UP000051048"/>
    </source>
</evidence>
<sequence length="124" mass="14062">MEEKGGIVVARVPFLEHIKNVLHRSNKHVAKITVATIPLIYVGNWVFTDEENGRQHHLEISADLTISLDRRQLAGKVISIDNKELVFLDNYGYQLRIDAVDNHPISVYDEADNRVYQLGDSPLA</sequence>
<dbReference type="STRING" id="1423740.FC36_GL000693"/>
<dbReference type="Proteomes" id="UP000051048">
    <property type="component" value="Unassembled WGS sequence"/>
</dbReference>